<proteinExistence type="predicted"/>
<dbReference type="EMBL" id="QSBD01000012">
    <property type="protein sequence ID" value="RGW96871.1"/>
    <property type="molecule type" value="Genomic_DNA"/>
</dbReference>
<gene>
    <name evidence="7" type="ORF">DWV41_09135</name>
</gene>
<evidence type="ECO:0000256" key="4">
    <source>
        <dbReference type="ARBA" id="ARBA00022989"/>
    </source>
</evidence>
<dbReference type="InterPro" id="IPR050833">
    <property type="entry name" value="Poly_Biosynth_Transport"/>
</dbReference>
<feature type="transmembrane region" description="Helical" evidence="6">
    <location>
        <begin position="157"/>
        <end position="178"/>
    </location>
</feature>
<keyword evidence="2" id="KW-1003">Cell membrane</keyword>
<keyword evidence="7" id="KW-0813">Transport</keyword>
<evidence type="ECO:0000256" key="1">
    <source>
        <dbReference type="ARBA" id="ARBA00004651"/>
    </source>
</evidence>
<feature type="transmembrane region" description="Helical" evidence="6">
    <location>
        <begin position="12"/>
        <end position="30"/>
    </location>
</feature>
<feature type="transmembrane region" description="Helical" evidence="6">
    <location>
        <begin position="123"/>
        <end position="145"/>
    </location>
</feature>
<keyword evidence="7" id="KW-0762">Sugar transport</keyword>
<dbReference type="RefSeq" id="WP_117902228.1">
    <property type="nucleotide sequence ID" value="NZ_QSBD01000012.1"/>
</dbReference>
<feature type="transmembrane region" description="Helical" evidence="6">
    <location>
        <begin position="309"/>
        <end position="330"/>
    </location>
</feature>
<feature type="transmembrane region" description="Helical" evidence="6">
    <location>
        <begin position="184"/>
        <end position="204"/>
    </location>
</feature>
<keyword evidence="3 6" id="KW-0812">Transmembrane</keyword>
<sequence length="509" mass="57927">MSESRLHKSYLNARVNVFFYLVTLFISFFSRKIFLEKLGADFVGLTSTMQNLLGFLNLAELGIGASIGYVLYKPIFDGNRDRIKEIVSVLAYLYRNVGLLILGAGLLLACFLPYIFAEAGIRLGVIYFAYFAFLTSTLISYFVNYRQTLLGADQRNYVVTVYFQTANIVKILLQIALVCYVGSLYLWIAIELTFGILYSFILNWKINRVYPWLKCSVSEGRLKYPENRIIVRKARQMFVHKLAGMGRTQLLPFLVYAFTSLKLVAYYGNYMLLLTKLNQLVDNFLGSTGAGVGSLIAEGDMKRIQQVFWELSSLRFLIASFLTFALYHLMDPFITVWLGEEYILPRSVLIVILTNFFISQFRGTNDQFIFGYGLFHDTWAPVATLAITVAVALAGGYLWGLPGVLLGDIASSITVISIWKPYFLYKEGFKMSVKSYWKNIFRYLLLVVLSWGLTDAVLCFLPLAEPSRGYGMWIVYALVSSLVFLLILCSSFYCCSAGMRSLVKRLRRK</sequence>
<comment type="subcellular location">
    <subcellularLocation>
        <location evidence="1">Cell membrane</location>
        <topology evidence="1">Multi-pass membrane protein</topology>
    </subcellularLocation>
</comment>
<feature type="transmembrane region" description="Helical" evidence="6">
    <location>
        <begin position="250"/>
        <end position="268"/>
    </location>
</feature>
<evidence type="ECO:0000256" key="2">
    <source>
        <dbReference type="ARBA" id="ARBA00022475"/>
    </source>
</evidence>
<name>A0A413E1V0_BACSE</name>
<dbReference type="PANTHER" id="PTHR30250:SF26">
    <property type="entry name" value="PSMA PROTEIN"/>
    <property type="match status" value="1"/>
</dbReference>
<evidence type="ECO:0000256" key="5">
    <source>
        <dbReference type="ARBA" id="ARBA00023136"/>
    </source>
</evidence>
<feature type="transmembrane region" description="Helical" evidence="6">
    <location>
        <begin position="50"/>
        <end position="72"/>
    </location>
</feature>
<feature type="transmembrane region" description="Helical" evidence="6">
    <location>
        <begin position="443"/>
        <end position="464"/>
    </location>
</feature>
<dbReference type="AlphaFoldDB" id="A0A413E1V0"/>
<feature type="transmembrane region" description="Helical" evidence="6">
    <location>
        <begin position="379"/>
        <end position="399"/>
    </location>
</feature>
<feature type="transmembrane region" description="Helical" evidence="6">
    <location>
        <begin position="93"/>
        <end position="117"/>
    </location>
</feature>
<evidence type="ECO:0000256" key="3">
    <source>
        <dbReference type="ARBA" id="ARBA00022692"/>
    </source>
</evidence>
<keyword evidence="5 6" id="KW-0472">Membrane</keyword>
<feature type="transmembrane region" description="Helical" evidence="6">
    <location>
        <begin position="342"/>
        <end position="358"/>
    </location>
</feature>
<evidence type="ECO:0000256" key="6">
    <source>
        <dbReference type="SAM" id="Phobius"/>
    </source>
</evidence>
<comment type="caution">
    <text evidence="7">The sequence shown here is derived from an EMBL/GenBank/DDBJ whole genome shotgun (WGS) entry which is preliminary data.</text>
</comment>
<organism evidence="7 8">
    <name type="scientific">Bacteroides stercoris</name>
    <dbReference type="NCBI Taxonomy" id="46506"/>
    <lineage>
        <taxon>Bacteria</taxon>
        <taxon>Pseudomonadati</taxon>
        <taxon>Bacteroidota</taxon>
        <taxon>Bacteroidia</taxon>
        <taxon>Bacteroidales</taxon>
        <taxon>Bacteroidaceae</taxon>
        <taxon>Bacteroides</taxon>
    </lineage>
</organism>
<evidence type="ECO:0000313" key="8">
    <source>
        <dbReference type="Proteomes" id="UP000284777"/>
    </source>
</evidence>
<evidence type="ECO:0000313" key="7">
    <source>
        <dbReference type="EMBL" id="RGW96871.1"/>
    </source>
</evidence>
<dbReference type="Proteomes" id="UP000284777">
    <property type="component" value="Unassembled WGS sequence"/>
</dbReference>
<feature type="transmembrane region" description="Helical" evidence="6">
    <location>
        <begin position="470"/>
        <end position="499"/>
    </location>
</feature>
<accession>A0A413E1V0</accession>
<keyword evidence="4 6" id="KW-1133">Transmembrane helix</keyword>
<dbReference type="GO" id="GO:0005886">
    <property type="term" value="C:plasma membrane"/>
    <property type="evidence" value="ECO:0007669"/>
    <property type="project" value="UniProtKB-SubCell"/>
</dbReference>
<dbReference type="PANTHER" id="PTHR30250">
    <property type="entry name" value="PST FAMILY PREDICTED COLANIC ACID TRANSPORTER"/>
    <property type="match status" value="1"/>
</dbReference>
<protein>
    <submittedName>
        <fullName evidence="7">Sugar transporter</fullName>
    </submittedName>
</protein>
<reference evidence="7 8" key="1">
    <citation type="submission" date="2018-08" db="EMBL/GenBank/DDBJ databases">
        <title>A genome reference for cultivated species of the human gut microbiota.</title>
        <authorList>
            <person name="Zou Y."/>
            <person name="Xue W."/>
            <person name="Luo G."/>
        </authorList>
    </citation>
    <scope>NUCLEOTIDE SEQUENCE [LARGE SCALE GENOMIC DNA]</scope>
    <source>
        <strain evidence="7 8">AF05-4</strain>
    </source>
</reference>